<feature type="region of interest" description="Disordered" evidence="1">
    <location>
        <begin position="650"/>
        <end position="685"/>
    </location>
</feature>
<dbReference type="InterPro" id="IPR013922">
    <property type="entry name" value="Cyclin_PHO80-like"/>
</dbReference>
<dbReference type="Pfam" id="PF00134">
    <property type="entry name" value="Cyclin_N"/>
    <property type="match status" value="1"/>
</dbReference>
<dbReference type="SUPFAM" id="SSF47954">
    <property type="entry name" value="Cyclin-like"/>
    <property type="match status" value="1"/>
</dbReference>
<reference evidence="3" key="1">
    <citation type="submission" date="2014-07" db="EMBL/GenBank/DDBJ databases">
        <title>Draft genome sequence of the yeast Pseudozyma antarctica JCM 10317 known as a producer of lipase B which used in a wide range of industrial applications.</title>
        <authorList>
            <person name="Morita T."/>
            <person name="Saika A."/>
            <person name="Koike H."/>
        </authorList>
    </citation>
    <scope>NUCLEOTIDE SEQUENCE</scope>
    <source>
        <strain evidence="3">JCM 10317</strain>
    </source>
</reference>
<dbReference type="InterPro" id="IPR006671">
    <property type="entry name" value="Cyclin_N"/>
</dbReference>
<feature type="region of interest" description="Disordered" evidence="1">
    <location>
        <begin position="506"/>
        <end position="577"/>
    </location>
</feature>
<dbReference type="PANTHER" id="PTHR15615:SF10">
    <property type="entry name" value="PHO85 CYCLIN-2-RELATED"/>
    <property type="match status" value="1"/>
</dbReference>
<dbReference type="AlphaFoldDB" id="A0A081CCI8"/>
<dbReference type="GO" id="GO:0000307">
    <property type="term" value="C:cyclin-dependent protein kinase holoenzyme complex"/>
    <property type="evidence" value="ECO:0007669"/>
    <property type="project" value="TreeGrafter"/>
</dbReference>
<sequence length="685" mass="75310">MCCLRALEPHLAPLPALQGPLAAACSLAPSLARSLARPFLLWLVCEFPLAKVHAIELPPLPTLAEAQTRLCVFSSSSSVTGVVLLVPCLHRAAPVARRSQCLLAIPEQSPFPLLPLLVSSTAPAPHLADPRFSAHPVSLSIPSTITLASPCTPPSTAPLFGRLTLPTLHRVPPLVRNNHLSNLKLLHILLHLQPRRGVFLASISDLLIRQAHSPVSFPPFATPVRRHPPLADPSLPSHPTSLSLIVTMSSSQASTSASTLNSSFLRRHPASLIPKLVHNPAITDLIKSPVTREMVVYLANQAAHVIQCGSTQSPDSPPATPTRSIASAEADPAGKLEINGLPSLETFIALLVERSNVQVPTLLCTLVYLDRLRSRLPRVAKGMHCTRHRVFLATLIVAAKYLNDSSPKNKHWNKYAALFSQAEVNLMEKQLLYLLDYDLRIEEDELMVHFAPFFRRVETRSEAGRREMHLRGLECGRERERYVRASERRVHLRNLPASEVPCWNQKSEPSRYEQHRRSAAYDSPDSLDASPKEMYAQQSSSLMSRQDSVESNASSTSSEAELTDDNGSSSSSAEDYDDYEDDYLEQEGLDARMQQHSVSGLPSSRSRPVMVVQNEELEAHKPGSAMHRYLSQAVPSSLKKSTSSQINMQQPSQAHIPVSHSMRSVRSSSNLLSRMLGGHHSSAAY</sequence>
<dbReference type="HOGENOM" id="CLU_401689_0_0_1"/>
<dbReference type="Proteomes" id="UP000053758">
    <property type="component" value="Unassembled WGS sequence"/>
</dbReference>
<feature type="compositionally biased region" description="Polar residues" evidence="1">
    <location>
        <begin position="536"/>
        <end position="546"/>
    </location>
</feature>
<evidence type="ECO:0000313" key="4">
    <source>
        <dbReference type="Proteomes" id="UP000053758"/>
    </source>
</evidence>
<feature type="domain" description="Cyclin N-terminal" evidence="2">
    <location>
        <begin position="344"/>
        <end position="440"/>
    </location>
</feature>
<dbReference type="GO" id="GO:0019901">
    <property type="term" value="F:protein kinase binding"/>
    <property type="evidence" value="ECO:0007669"/>
    <property type="project" value="InterPro"/>
</dbReference>
<dbReference type="GO" id="GO:0016538">
    <property type="term" value="F:cyclin-dependent protein serine/threonine kinase regulator activity"/>
    <property type="evidence" value="ECO:0007669"/>
    <property type="project" value="TreeGrafter"/>
</dbReference>
<evidence type="ECO:0000256" key="1">
    <source>
        <dbReference type="SAM" id="MobiDB-lite"/>
    </source>
</evidence>
<gene>
    <name evidence="3" type="ORF">PAN0_005d2597</name>
</gene>
<evidence type="ECO:0000313" key="3">
    <source>
        <dbReference type="EMBL" id="GAK64384.1"/>
    </source>
</evidence>
<dbReference type="Gene3D" id="1.10.472.10">
    <property type="entry name" value="Cyclin-like"/>
    <property type="match status" value="1"/>
</dbReference>
<accession>A0A081CCI8</accession>
<dbReference type="PROSITE" id="PS51257">
    <property type="entry name" value="PROKAR_LIPOPROTEIN"/>
    <property type="match status" value="1"/>
</dbReference>
<feature type="compositionally biased region" description="Low complexity" evidence="1">
    <location>
        <begin position="658"/>
        <end position="676"/>
    </location>
</feature>
<dbReference type="EMBL" id="DF830072">
    <property type="protein sequence ID" value="GAK64384.1"/>
    <property type="molecule type" value="Genomic_DNA"/>
</dbReference>
<proteinExistence type="predicted"/>
<dbReference type="PANTHER" id="PTHR15615">
    <property type="match status" value="1"/>
</dbReference>
<dbReference type="GeneID" id="26303537"/>
<feature type="compositionally biased region" description="Low complexity" evidence="1">
    <location>
        <begin position="549"/>
        <end position="573"/>
    </location>
</feature>
<dbReference type="InterPro" id="IPR036915">
    <property type="entry name" value="Cyclin-like_sf"/>
</dbReference>
<protein>
    <recommendedName>
        <fullName evidence="2">Cyclin N-terminal domain-containing protein</fullName>
    </recommendedName>
</protein>
<keyword evidence="4" id="KW-1185">Reference proteome</keyword>
<evidence type="ECO:0000259" key="2">
    <source>
        <dbReference type="Pfam" id="PF00134"/>
    </source>
</evidence>
<organism evidence="3">
    <name type="scientific">Pseudozyma antarctica</name>
    <name type="common">Yeast</name>
    <name type="synonym">Candida antarctica</name>
    <dbReference type="NCBI Taxonomy" id="84753"/>
    <lineage>
        <taxon>Eukaryota</taxon>
        <taxon>Fungi</taxon>
        <taxon>Dikarya</taxon>
        <taxon>Basidiomycota</taxon>
        <taxon>Ustilaginomycotina</taxon>
        <taxon>Ustilaginomycetes</taxon>
        <taxon>Ustilaginales</taxon>
        <taxon>Ustilaginaceae</taxon>
        <taxon>Moesziomyces</taxon>
    </lineage>
</organism>
<dbReference type="RefSeq" id="XP_014657324.1">
    <property type="nucleotide sequence ID" value="XM_014801838.1"/>
</dbReference>
<name>A0A081CCI8_PSEA2</name>
<dbReference type="CDD" id="cd20557">
    <property type="entry name" value="CYCLIN_ScPCL1-like"/>
    <property type="match status" value="1"/>
</dbReference>
<dbReference type="GO" id="GO:0005634">
    <property type="term" value="C:nucleus"/>
    <property type="evidence" value="ECO:0007669"/>
    <property type="project" value="TreeGrafter"/>
</dbReference>